<gene>
    <name evidence="2" type="ORF">E2553_31315</name>
</gene>
<sequence>MFTFIVVVAVAAFVPYVAAPGIANGVKAISTPPAAMRFDAAPAAASDGSDAANRIVSGRRESGASV</sequence>
<keyword evidence="1" id="KW-0732">Signal</keyword>
<dbReference type="RefSeq" id="WP_134463989.1">
    <property type="nucleotide sequence ID" value="NZ_JBHMFL010000168.1"/>
</dbReference>
<proteinExistence type="predicted"/>
<dbReference type="AlphaFoldDB" id="A0A4Y8MUT9"/>
<comment type="caution">
    <text evidence="2">The sequence shown here is derived from an EMBL/GenBank/DDBJ whole genome shotgun (WGS) entry which is preliminary data.</text>
</comment>
<feature type="chain" id="PRO_5021352029" evidence="1">
    <location>
        <begin position="19"/>
        <end position="66"/>
    </location>
</feature>
<feature type="signal peptide" evidence="1">
    <location>
        <begin position="1"/>
        <end position="18"/>
    </location>
</feature>
<evidence type="ECO:0000313" key="2">
    <source>
        <dbReference type="EMBL" id="TFE41174.1"/>
    </source>
</evidence>
<dbReference type="EMBL" id="SNVI01000002">
    <property type="protein sequence ID" value="TFE41174.1"/>
    <property type="molecule type" value="Genomic_DNA"/>
</dbReference>
<dbReference type="Proteomes" id="UP000297385">
    <property type="component" value="Unassembled WGS sequence"/>
</dbReference>
<reference evidence="2 3" key="1">
    <citation type="submission" date="2019-03" db="EMBL/GenBank/DDBJ databases">
        <title>Complete Genome Sequence of Paraburkholderia dipogonis ICMP 19430T, a Nitrogen-fixing Symbiont of the South African Invasive Legume Dipogon lignosus in New Zealand.</title>
        <authorList>
            <person name="De Meyer S.E."/>
        </authorList>
    </citation>
    <scope>NUCLEOTIDE SEQUENCE [LARGE SCALE GENOMIC DNA]</scope>
    <source>
        <strain evidence="2 3">ICMP 19430</strain>
    </source>
</reference>
<accession>A0A4Y8MUT9</accession>
<protein>
    <submittedName>
        <fullName evidence="2">Uncharacterized protein</fullName>
    </submittedName>
</protein>
<evidence type="ECO:0000313" key="3">
    <source>
        <dbReference type="Proteomes" id="UP000297385"/>
    </source>
</evidence>
<organism evidence="2 3">
    <name type="scientific">Paraburkholderia dipogonis</name>
    <dbReference type="NCBI Taxonomy" id="1211383"/>
    <lineage>
        <taxon>Bacteria</taxon>
        <taxon>Pseudomonadati</taxon>
        <taxon>Pseudomonadota</taxon>
        <taxon>Betaproteobacteria</taxon>
        <taxon>Burkholderiales</taxon>
        <taxon>Burkholderiaceae</taxon>
        <taxon>Paraburkholderia</taxon>
    </lineage>
</organism>
<evidence type="ECO:0000256" key="1">
    <source>
        <dbReference type="SAM" id="SignalP"/>
    </source>
</evidence>
<name>A0A4Y8MUT9_9BURK</name>
<dbReference type="GeneID" id="97309038"/>